<accession>A0ABY9J2D9</accession>
<geneLocation type="plasmid" evidence="1 2">
    <name>unnamed1</name>
</geneLocation>
<dbReference type="InterPro" id="IPR036390">
    <property type="entry name" value="WH_DNA-bd_sf"/>
</dbReference>
<reference evidence="1 2" key="1">
    <citation type="submission" date="2023-03" db="EMBL/GenBank/DDBJ databases">
        <title>Isolation and description of six Streptomyces strains from soil environments, able to metabolize different microbial glucans.</title>
        <authorList>
            <person name="Widen T."/>
            <person name="Larsbrink J."/>
        </authorList>
    </citation>
    <scope>NUCLEOTIDE SEQUENCE [LARGE SCALE GENOMIC DNA]</scope>
    <source>
        <strain evidence="1 2">Alt2</strain>
        <plasmid evidence="1 2">unnamed1</plasmid>
    </source>
</reference>
<name>A0ABY9J2D9_9ACTN</name>
<dbReference type="Proteomes" id="UP001235744">
    <property type="component" value="Plasmid unnamed1"/>
</dbReference>
<gene>
    <name evidence="1" type="ORF">P8A19_41830</name>
</gene>
<dbReference type="Gene3D" id="1.10.10.10">
    <property type="entry name" value="Winged helix-like DNA-binding domain superfamily/Winged helix DNA-binding domain"/>
    <property type="match status" value="1"/>
</dbReference>
<evidence type="ECO:0000313" key="2">
    <source>
        <dbReference type="Proteomes" id="UP001235744"/>
    </source>
</evidence>
<dbReference type="SUPFAM" id="SSF46785">
    <property type="entry name" value="Winged helix' DNA-binding domain"/>
    <property type="match status" value="1"/>
</dbReference>
<sequence>MAGPGRPRKPIPDDADPVVAQFVTELRDMVYETVKDKPVSVLADYGPVSRSTLMHALSGQRLPTLSTVKGVVDSIAKYRALSTYEHRMLLGEWAVKQNEAVRLLGGDKHVALADLAATSAELAFAMDRPERERASLRASAEHHLGELRRGLAEIEAREATEQPSAIFAGTGSGKTEVMMQLAGSAARAAYLSEHAALLKAATEREKAAAAAWMDDSDVLAASAAFDRALQRLEVASREVTEASVALQRAVEREKSRTVHGLVPNQILLTLLQEGPSDVHRIAVRTGLNALTAFRYLMTDLIDGGFVKAEDDPERRTVVFALTEYGRTAVEAGQFTVHDDPVQGN</sequence>
<protein>
    <recommendedName>
        <fullName evidence="3">MarR family transcriptional regulator</fullName>
    </recommendedName>
</protein>
<evidence type="ECO:0008006" key="3">
    <source>
        <dbReference type="Google" id="ProtNLM"/>
    </source>
</evidence>
<keyword evidence="1" id="KW-0614">Plasmid</keyword>
<dbReference type="EMBL" id="CP120989">
    <property type="protein sequence ID" value="WLQ62017.1"/>
    <property type="molecule type" value="Genomic_DNA"/>
</dbReference>
<proteinExistence type="predicted"/>
<keyword evidence="2" id="KW-1185">Reference proteome</keyword>
<dbReference type="RefSeq" id="WP_306106371.1">
    <property type="nucleotide sequence ID" value="NZ_CP120989.1"/>
</dbReference>
<evidence type="ECO:0000313" key="1">
    <source>
        <dbReference type="EMBL" id="WLQ62017.1"/>
    </source>
</evidence>
<organism evidence="1 2">
    <name type="scientific">Streptomyces poriferorum</name>
    <dbReference type="NCBI Taxonomy" id="2798799"/>
    <lineage>
        <taxon>Bacteria</taxon>
        <taxon>Bacillati</taxon>
        <taxon>Actinomycetota</taxon>
        <taxon>Actinomycetes</taxon>
        <taxon>Kitasatosporales</taxon>
        <taxon>Streptomycetaceae</taxon>
        <taxon>Streptomyces</taxon>
    </lineage>
</organism>
<dbReference type="InterPro" id="IPR036388">
    <property type="entry name" value="WH-like_DNA-bd_sf"/>
</dbReference>